<dbReference type="Pfam" id="PF04683">
    <property type="entry name" value="Rpn13_ADRM1_Pru"/>
    <property type="match status" value="1"/>
</dbReference>
<evidence type="ECO:0000256" key="4">
    <source>
        <dbReference type="ARBA" id="ARBA00022942"/>
    </source>
</evidence>
<evidence type="ECO:0000256" key="2">
    <source>
        <dbReference type="ARBA" id="ARBA00004496"/>
    </source>
</evidence>
<comment type="caution">
    <text evidence="9">The sequence shown here is derived from an EMBL/GenBank/DDBJ whole genome shotgun (WGS) entry which is preliminary data.</text>
</comment>
<dbReference type="InterPro" id="IPR044867">
    <property type="entry name" value="DEUBAD_dom"/>
</dbReference>
<dbReference type="GO" id="GO:0005634">
    <property type="term" value="C:nucleus"/>
    <property type="evidence" value="ECO:0007669"/>
    <property type="project" value="UniProtKB-SubCell"/>
</dbReference>
<organism evidence="9 10">
    <name type="scientific">Cinchona calisaya</name>
    <dbReference type="NCBI Taxonomy" id="153742"/>
    <lineage>
        <taxon>Eukaryota</taxon>
        <taxon>Viridiplantae</taxon>
        <taxon>Streptophyta</taxon>
        <taxon>Embryophyta</taxon>
        <taxon>Tracheophyta</taxon>
        <taxon>Spermatophyta</taxon>
        <taxon>Magnoliopsida</taxon>
        <taxon>eudicotyledons</taxon>
        <taxon>Gunneridae</taxon>
        <taxon>Pentapetalae</taxon>
        <taxon>asterids</taxon>
        <taxon>lamiids</taxon>
        <taxon>Gentianales</taxon>
        <taxon>Rubiaceae</taxon>
        <taxon>Cinchonoideae</taxon>
        <taxon>Cinchoneae</taxon>
        <taxon>Cinchona</taxon>
    </lineage>
</organism>
<evidence type="ECO:0000259" key="8">
    <source>
        <dbReference type="PROSITE" id="PS51917"/>
    </source>
</evidence>
<dbReference type="Gene3D" id="2.30.29.70">
    <property type="entry name" value="Proteasomal ubiquitin receptor Rpn13/ADRM1"/>
    <property type="match status" value="1"/>
</dbReference>
<dbReference type="Pfam" id="PF16550">
    <property type="entry name" value="RPN13_C"/>
    <property type="match status" value="1"/>
</dbReference>
<proteinExistence type="predicted"/>
<feature type="compositionally biased region" description="Basic and acidic residues" evidence="6">
    <location>
        <begin position="312"/>
        <end position="321"/>
    </location>
</feature>
<dbReference type="Gene3D" id="1.10.2020.20">
    <property type="match status" value="1"/>
</dbReference>
<dbReference type="EMBL" id="JBJUIK010000003">
    <property type="protein sequence ID" value="KAL3533218.1"/>
    <property type="molecule type" value="Genomic_DNA"/>
</dbReference>
<dbReference type="InterPro" id="IPR044868">
    <property type="entry name" value="Rpn13/ADRM1_Pru"/>
</dbReference>
<keyword evidence="10" id="KW-1185">Reference proteome</keyword>
<comment type="subcellular location">
    <subcellularLocation>
        <location evidence="2">Cytoplasm</location>
    </subcellularLocation>
    <subcellularLocation>
        <location evidence="1">Nucleus</location>
    </subcellularLocation>
</comment>
<dbReference type="AlphaFoldDB" id="A0ABD3APW9"/>
<evidence type="ECO:0000256" key="3">
    <source>
        <dbReference type="ARBA" id="ARBA00022490"/>
    </source>
</evidence>
<evidence type="ECO:0008006" key="11">
    <source>
        <dbReference type="Google" id="ProtNLM"/>
    </source>
</evidence>
<dbReference type="InterPro" id="IPR038633">
    <property type="entry name" value="Rpn13/ADRM1_Pru_sf"/>
</dbReference>
<keyword evidence="5" id="KW-0539">Nucleus</keyword>
<dbReference type="InterPro" id="IPR006773">
    <property type="entry name" value="Rpn13/ADRM1"/>
</dbReference>
<keyword evidence="3" id="KW-0963">Cytoplasm</keyword>
<protein>
    <recommendedName>
        <fullName evidence="11">Regulatory particle non-ATPase 13</fullName>
    </recommendedName>
</protein>
<feature type="domain" description="DEUBAD" evidence="7">
    <location>
        <begin position="193"/>
        <end position="296"/>
    </location>
</feature>
<dbReference type="PANTHER" id="PTHR12225:SF0">
    <property type="entry name" value="PROTEASOMAL UBIQUITIN RECEPTOR ADRM1"/>
    <property type="match status" value="1"/>
</dbReference>
<dbReference type="FunFam" id="1.10.2020.20:FF:000002">
    <property type="entry name" value="26S proteasome regulatory subunit RPN13"/>
    <property type="match status" value="1"/>
</dbReference>
<dbReference type="PANTHER" id="PTHR12225">
    <property type="entry name" value="ADHESION REGULATING MOLECULE 1 110 KDA CELL MEMBRANE GLYCOPROTEIN"/>
    <property type="match status" value="1"/>
</dbReference>
<dbReference type="InterPro" id="IPR038108">
    <property type="entry name" value="RPN13_DEUBAD_sf"/>
</dbReference>
<evidence type="ECO:0000256" key="6">
    <source>
        <dbReference type="SAM" id="MobiDB-lite"/>
    </source>
</evidence>
<dbReference type="PROSITE" id="PS51916">
    <property type="entry name" value="DEUBAD"/>
    <property type="match status" value="1"/>
</dbReference>
<dbReference type="GO" id="GO:0005737">
    <property type="term" value="C:cytoplasm"/>
    <property type="evidence" value="ECO:0007669"/>
    <property type="project" value="UniProtKB-SubCell"/>
</dbReference>
<reference evidence="9 10" key="1">
    <citation type="submission" date="2024-11" db="EMBL/GenBank/DDBJ databases">
        <title>A near-complete genome assembly of Cinchona calisaya.</title>
        <authorList>
            <person name="Lian D.C."/>
            <person name="Zhao X.W."/>
            <person name="Wei L."/>
        </authorList>
    </citation>
    <scope>NUCLEOTIDE SEQUENCE [LARGE SCALE GENOMIC DNA]</scope>
    <source>
        <tissue evidence="9">Nenye</tissue>
    </source>
</reference>
<dbReference type="PROSITE" id="PS51917">
    <property type="entry name" value="PRU"/>
    <property type="match status" value="1"/>
</dbReference>
<feature type="domain" description="Pru" evidence="8">
    <location>
        <begin position="11"/>
        <end position="123"/>
    </location>
</feature>
<dbReference type="Proteomes" id="UP001630127">
    <property type="component" value="Unassembled WGS sequence"/>
</dbReference>
<name>A0ABD3APW9_9GENT</name>
<dbReference type="CDD" id="cd13314">
    <property type="entry name" value="PH_Rpn13"/>
    <property type="match status" value="1"/>
</dbReference>
<feature type="region of interest" description="Disordered" evidence="6">
    <location>
        <begin position="127"/>
        <end position="172"/>
    </location>
</feature>
<dbReference type="FunFam" id="2.30.29.70:FF:000001">
    <property type="entry name" value="Proteasomal ubiquitin receptor ADRM1"/>
    <property type="match status" value="1"/>
</dbReference>
<dbReference type="GO" id="GO:0000502">
    <property type="term" value="C:proteasome complex"/>
    <property type="evidence" value="ECO:0007669"/>
    <property type="project" value="UniProtKB-KW"/>
</dbReference>
<evidence type="ECO:0000256" key="5">
    <source>
        <dbReference type="ARBA" id="ARBA00023242"/>
    </source>
</evidence>
<evidence type="ECO:0000259" key="7">
    <source>
        <dbReference type="PROSITE" id="PS51916"/>
    </source>
</evidence>
<feature type="region of interest" description="Disordered" evidence="6">
    <location>
        <begin position="290"/>
        <end position="321"/>
    </location>
</feature>
<accession>A0ABD3APW9</accession>
<gene>
    <name evidence="9" type="ORF">ACH5RR_006739</name>
</gene>
<evidence type="ECO:0000313" key="9">
    <source>
        <dbReference type="EMBL" id="KAL3533218.1"/>
    </source>
</evidence>
<sequence length="321" mass="35436">MSSSTTEAFPHLQDVLLQFRAGKMCMEGTRVVPDSRKGLVCIGRGDEGLVHFQWVDRSNNAIEDDQIVFPDEAVFEKVNQSSGRVYILKFHTDNRKLFFWMQEPKADNDPELCSSVNFYLNQPLEFPGEEEPDASVPQQSEDMAEEDDISSRTGNLVGPSLGGEASGDVTSSGPVKLADLQRILSNLGSAGEAGDPDAGLGLGDILKPEFIFPLISDLPLEQQLASYLPEGPWTAEDLMELLQSTPFRQQVDSFTYVLRTGQVDLSQFGIDPTKYNFTVPSFLEALEDSVTGVSEAEESRRDGDELSSQMHNRSEPMDEGQ</sequence>
<keyword evidence="4" id="KW-0647">Proteasome</keyword>
<dbReference type="InterPro" id="IPR032368">
    <property type="entry name" value="RPN13_DEUBAD"/>
</dbReference>
<evidence type="ECO:0000313" key="10">
    <source>
        <dbReference type="Proteomes" id="UP001630127"/>
    </source>
</evidence>
<evidence type="ECO:0000256" key="1">
    <source>
        <dbReference type="ARBA" id="ARBA00004123"/>
    </source>
</evidence>